<reference evidence="3" key="1">
    <citation type="submission" date="2014-11" db="EMBL/GenBank/DDBJ databases">
        <authorList>
            <person name="Hornung B.V."/>
        </authorList>
    </citation>
    <scope>NUCLEOTIDE SEQUENCE</scope>
    <source>
        <strain evidence="3">INE</strain>
    </source>
</reference>
<protein>
    <submittedName>
        <fullName evidence="3">ChrB protein</fullName>
    </submittedName>
</protein>
<evidence type="ECO:0000313" key="4">
    <source>
        <dbReference type="Proteomes" id="UP001071230"/>
    </source>
</evidence>
<dbReference type="Pfam" id="PF20229">
    <property type="entry name" value="ChrB_N"/>
    <property type="match status" value="1"/>
</dbReference>
<keyword evidence="4" id="KW-1185">Reference proteome</keyword>
<reference evidence="2" key="2">
    <citation type="submission" date="2020-01" db="EMBL/GenBank/DDBJ databases">
        <authorList>
            <person name="Hornung B."/>
        </authorList>
    </citation>
    <scope>NUCLEOTIDE SEQUENCE</scope>
    <source>
        <strain evidence="2">PacBioINE</strain>
    </source>
</reference>
<evidence type="ECO:0000313" key="2">
    <source>
        <dbReference type="EMBL" id="CAA7603407.1"/>
    </source>
</evidence>
<dbReference type="KEGG" id="aacx:DEACI_4230"/>
<evidence type="ECO:0000259" key="1">
    <source>
        <dbReference type="Pfam" id="PF20229"/>
    </source>
</evidence>
<dbReference type="InterPro" id="IPR046858">
    <property type="entry name" value="ChrB_N"/>
</dbReference>
<gene>
    <name evidence="3" type="ORF">DEACI_0944</name>
    <name evidence="2" type="ORF">DEACI_4230</name>
</gene>
<proteinExistence type="predicted"/>
<dbReference type="RefSeq" id="WP_240986614.1">
    <property type="nucleotide sequence ID" value="NZ_CDGJ01000029.1"/>
</dbReference>
<sequence>MRQWVLLHYRVPPSPSARRVYVWRKLKNLGAILLHDSVWVLPDTAWTYEQFQWLVTEIADVHGEAMLWQAHLTLPGQEQTLINRFLAASEREYEPLWQALQQDAPDLSALSRQFQEVRRRDYFACSLGQQIYDALTRAREE</sequence>
<evidence type="ECO:0000313" key="3">
    <source>
        <dbReference type="EMBL" id="CEJ06496.1"/>
    </source>
</evidence>
<dbReference type="AlphaFoldDB" id="A0A8S0Y0R7"/>
<organism evidence="2">
    <name type="scientific">Acididesulfobacillus acetoxydans</name>
    <dbReference type="NCBI Taxonomy" id="1561005"/>
    <lineage>
        <taxon>Bacteria</taxon>
        <taxon>Bacillati</taxon>
        <taxon>Bacillota</taxon>
        <taxon>Clostridia</taxon>
        <taxon>Eubacteriales</taxon>
        <taxon>Peptococcaceae</taxon>
        <taxon>Acididesulfobacillus</taxon>
    </lineage>
</organism>
<dbReference type="Proteomes" id="UP001071230">
    <property type="component" value="Unassembled WGS sequence"/>
</dbReference>
<name>A0A8S0Y0R7_9FIRM</name>
<feature type="domain" description="ChrB N-terminal" evidence="1">
    <location>
        <begin position="19"/>
        <end position="95"/>
    </location>
</feature>
<dbReference type="Proteomes" id="UP000836597">
    <property type="component" value="Chromosome"/>
</dbReference>
<dbReference type="EMBL" id="CDGJ01000029">
    <property type="protein sequence ID" value="CEJ06496.1"/>
    <property type="molecule type" value="Genomic_DNA"/>
</dbReference>
<dbReference type="EMBL" id="LR746496">
    <property type="protein sequence ID" value="CAA7603407.1"/>
    <property type="molecule type" value="Genomic_DNA"/>
</dbReference>
<accession>A0A8S0Y0R7</accession>